<accession>A0A2U1T8W1</accession>
<dbReference type="Proteomes" id="UP000244989">
    <property type="component" value="Unassembled WGS sequence"/>
</dbReference>
<protein>
    <recommendedName>
        <fullName evidence="1">Muconolactone isomerase domain-containing protein</fullName>
    </recommendedName>
</protein>
<dbReference type="KEGG" id="cyz:C3B44_09145"/>
<dbReference type="InterPro" id="IPR011008">
    <property type="entry name" value="Dimeric_a/b-barrel"/>
</dbReference>
<evidence type="ECO:0000259" key="1">
    <source>
        <dbReference type="Pfam" id="PF02426"/>
    </source>
</evidence>
<evidence type="ECO:0000313" key="3">
    <source>
        <dbReference type="Proteomes" id="UP000244989"/>
    </source>
</evidence>
<feature type="domain" description="Muconolactone isomerase" evidence="1">
    <location>
        <begin position="1"/>
        <end position="83"/>
    </location>
</feature>
<reference evidence="3" key="1">
    <citation type="submission" date="2018-04" db="EMBL/GenBank/DDBJ databases">
        <authorList>
            <person name="Liu S."/>
            <person name="Wang Z."/>
            <person name="Li J."/>
        </authorList>
    </citation>
    <scope>NUCLEOTIDE SEQUENCE [LARGE SCALE GENOMIC DNA]</scope>
    <source>
        <strain evidence="3">2189</strain>
    </source>
</reference>
<name>A0A2U1T8W1_9CORY</name>
<comment type="caution">
    <text evidence="2">The sequence shown here is derived from an EMBL/GenBank/DDBJ whole genome shotgun (WGS) entry which is preliminary data.</text>
</comment>
<dbReference type="SUPFAM" id="SSF54909">
    <property type="entry name" value="Dimeric alpha+beta barrel"/>
    <property type="match status" value="1"/>
</dbReference>
<dbReference type="OrthoDB" id="4426588at2"/>
<dbReference type="InterPro" id="IPR026029">
    <property type="entry name" value="MLI_dom"/>
</dbReference>
<dbReference type="Pfam" id="PF02426">
    <property type="entry name" value="MIase"/>
    <property type="match status" value="1"/>
</dbReference>
<proteinExistence type="predicted"/>
<dbReference type="AlphaFoldDB" id="A0A2U1T8W1"/>
<gene>
    <name evidence="2" type="ORF">DF222_02125</name>
</gene>
<sequence>MLFHARLDIAVPRGMDPEVRADLFERDRSYLARAEGVRRLQAVGEQVEFLLIEAADHEQVHTWLAERPLARFATITLTAVTAHR</sequence>
<dbReference type="Gene3D" id="3.30.70.1060">
    <property type="entry name" value="Dimeric alpha+beta barrel"/>
    <property type="match status" value="1"/>
</dbReference>
<organism evidence="2 3">
    <name type="scientific">Corynebacterium yudongzhengii</name>
    <dbReference type="NCBI Taxonomy" id="2080740"/>
    <lineage>
        <taxon>Bacteria</taxon>
        <taxon>Bacillati</taxon>
        <taxon>Actinomycetota</taxon>
        <taxon>Actinomycetes</taxon>
        <taxon>Mycobacteriales</taxon>
        <taxon>Corynebacteriaceae</taxon>
        <taxon>Corynebacterium</taxon>
    </lineage>
</organism>
<evidence type="ECO:0000313" key="2">
    <source>
        <dbReference type="EMBL" id="PWC02450.1"/>
    </source>
</evidence>
<dbReference type="RefSeq" id="WP_108432104.1">
    <property type="nucleotide sequence ID" value="NZ_CP026947.1"/>
</dbReference>
<keyword evidence="3" id="KW-1185">Reference proteome</keyword>
<dbReference type="EMBL" id="QEEZ01000003">
    <property type="protein sequence ID" value="PWC02450.1"/>
    <property type="molecule type" value="Genomic_DNA"/>
</dbReference>